<gene>
    <name evidence="2" type="ORF">JI749_13495</name>
</gene>
<evidence type="ECO:0008006" key="4">
    <source>
        <dbReference type="Google" id="ProtNLM"/>
    </source>
</evidence>
<evidence type="ECO:0000313" key="3">
    <source>
        <dbReference type="Proteomes" id="UP000595460"/>
    </source>
</evidence>
<feature type="transmembrane region" description="Helical" evidence="1">
    <location>
        <begin position="56"/>
        <end position="74"/>
    </location>
</feature>
<accession>A0ABX7BTS3</accession>
<dbReference type="RefSeq" id="WP_201654827.1">
    <property type="nucleotide sequence ID" value="NZ_CP068047.1"/>
</dbReference>
<dbReference type="Proteomes" id="UP000595460">
    <property type="component" value="Chromosome"/>
</dbReference>
<keyword evidence="1" id="KW-1133">Transmembrane helix</keyword>
<keyword evidence="1" id="KW-0812">Transmembrane</keyword>
<reference evidence="2 3" key="1">
    <citation type="submission" date="2021-01" db="EMBL/GenBank/DDBJ databases">
        <title>Genome seq and assembly of Devosia sp. G19.</title>
        <authorList>
            <person name="Chhetri G."/>
        </authorList>
    </citation>
    <scope>NUCLEOTIDE SEQUENCE [LARGE SCALE GENOMIC DNA]</scope>
    <source>
        <strain evidence="2 3">G19</strain>
    </source>
</reference>
<evidence type="ECO:0000313" key="2">
    <source>
        <dbReference type="EMBL" id="QQR35360.1"/>
    </source>
</evidence>
<sequence length="111" mass="11542">MSATTVSTSAIPHYAFWTAAAVPTLILTGFGLVTTLPIAILGIAALRDPRLAPVRAWIGLTVGMLVGPFFTWLFRADPSASLTSLLHPAMAIAIAAGAGVTLIAMLRQNRG</sequence>
<feature type="transmembrane region" description="Helical" evidence="1">
    <location>
        <begin position="20"/>
        <end position="44"/>
    </location>
</feature>
<keyword evidence="3" id="KW-1185">Reference proteome</keyword>
<organism evidence="2 3">
    <name type="scientific">Devosia oryziradicis</name>
    <dbReference type="NCBI Taxonomy" id="2801335"/>
    <lineage>
        <taxon>Bacteria</taxon>
        <taxon>Pseudomonadati</taxon>
        <taxon>Pseudomonadota</taxon>
        <taxon>Alphaproteobacteria</taxon>
        <taxon>Hyphomicrobiales</taxon>
        <taxon>Devosiaceae</taxon>
        <taxon>Devosia</taxon>
    </lineage>
</organism>
<keyword evidence="1" id="KW-0472">Membrane</keyword>
<proteinExistence type="predicted"/>
<evidence type="ECO:0000256" key="1">
    <source>
        <dbReference type="SAM" id="Phobius"/>
    </source>
</evidence>
<dbReference type="EMBL" id="CP068047">
    <property type="protein sequence ID" value="QQR35360.1"/>
    <property type="molecule type" value="Genomic_DNA"/>
</dbReference>
<protein>
    <recommendedName>
        <fullName evidence="4">GlsB/YeaQ/YmgE family stress response membrane protein</fullName>
    </recommendedName>
</protein>
<name>A0ABX7BTS3_9HYPH</name>
<feature type="transmembrane region" description="Helical" evidence="1">
    <location>
        <begin position="86"/>
        <end position="106"/>
    </location>
</feature>